<evidence type="ECO:0000259" key="2">
    <source>
        <dbReference type="Pfam" id="PF07727"/>
    </source>
</evidence>
<feature type="domain" description="Reverse transcriptase Ty1/copia-type" evidence="2">
    <location>
        <begin position="376"/>
        <end position="482"/>
    </location>
</feature>
<dbReference type="Pfam" id="PF07727">
    <property type="entry name" value="RVT_2"/>
    <property type="match status" value="1"/>
</dbReference>
<evidence type="ECO:0008006" key="5">
    <source>
        <dbReference type="Google" id="ProtNLM"/>
    </source>
</evidence>
<dbReference type="PANTHER" id="PTHR11439:SF450">
    <property type="entry name" value="REVERSE TRANSCRIPTASE TY1_COPIA-TYPE DOMAIN-CONTAINING PROTEIN"/>
    <property type="match status" value="1"/>
</dbReference>
<dbReference type="CDD" id="cd09272">
    <property type="entry name" value="RNase_HI_RT_Ty1"/>
    <property type="match status" value="1"/>
</dbReference>
<evidence type="ECO:0000313" key="4">
    <source>
        <dbReference type="EMBL" id="SPC86875.1"/>
    </source>
</evidence>
<dbReference type="InterPro" id="IPR013103">
    <property type="entry name" value="RVT_2"/>
</dbReference>
<evidence type="ECO:0000256" key="1">
    <source>
        <dbReference type="SAM" id="MobiDB-lite"/>
    </source>
</evidence>
<name>A0A2N9FIE9_FAGSY</name>
<feature type="region of interest" description="Disordered" evidence="1">
    <location>
        <begin position="205"/>
        <end position="237"/>
    </location>
</feature>
<dbReference type="SUPFAM" id="SSF56672">
    <property type="entry name" value="DNA/RNA polymerases"/>
    <property type="match status" value="1"/>
</dbReference>
<gene>
    <name evidence="4" type="ORF">FSB_LOCUS14757</name>
</gene>
<accession>A0A2N9FIE9</accession>
<evidence type="ECO:0000259" key="3">
    <source>
        <dbReference type="Pfam" id="PF14244"/>
    </source>
</evidence>
<feature type="domain" description="Retrotransposon Copia-like N-terminal" evidence="3">
    <location>
        <begin position="27"/>
        <end position="65"/>
    </location>
</feature>
<sequence length="752" mass="83924">MSSTSSSTTEPSSTSVAPTFLPHIQHLITIKLNRDNYLLWKAQIVSYLRGQHLYGFIDGTKPAPPHSFAIQASGTTTIIPNPYFYTWHTQDQMILSALISSLFETMLAHVVKCTTSRDVLLCLERMFTSQSRAHSMQIHHQISTLKKVTAIQQHRGDVTLDELYGDFLSHELHLAQHQPSIDLSLASANFANRFFSNCGGHSGKSSTPLASSNSGRGFSSNQQRQNHGHGRGRGNYNNSPHLVCQVCTKSGHTALTCYHSDSGATHHLTSDLENLNVRADEYHGPDQIRVETRENSSTTDNPTPLPIHPVKTKSHHQISKPKTYTNGTIRYPIPKALLAETTSDPVLTEPTCYTSACKSPHWRQAMNLEFDVLLKNQTWTLVPSSPSQNLIGCKWVFRIKCHADRSIECFEAQLVAKGFHQQPGVNYGKTYSPVIKPTTVCVVLSIAISVGWSIHQIDIQNAFLHGHLSEDVFMSQPPGYQHPSYPTSSKLVCSPMSSTTSLTAHEGESFPDVTLFQSTIGALQYLSFTRPDISFTVNKLSQFMHKPIVIHWQSIKQLLRYLKQTLQFSLQIYHSSCNTLQAFSDADWAGSRDDRRSTALKPNKALANTFAELKWLQSLFGELGLALSKPPTLWCDNIGATYLSSNPVFHARTKHMEIDFHFVRDMVASKTLIVQFISSKDQLADLLTKPISSSRFAQLRTKLNVLSIPLGLRGCVKDKDKLPLLLSHSRLSKAHSSIIKDIDKDTQLEICT</sequence>
<dbReference type="InterPro" id="IPR029472">
    <property type="entry name" value="Copia-like_N"/>
</dbReference>
<dbReference type="Pfam" id="PF14244">
    <property type="entry name" value="Retrotran_gag_3"/>
    <property type="match status" value="1"/>
</dbReference>
<feature type="compositionally biased region" description="Polar residues" evidence="1">
    <location>
        <begin position="205"/>
        <end position="220"/>
    </location>
</feature>
<reference evidence="4" key="1">
    <citation type="submission" date="2018-02" db="EMBL/GenBank/DDBJ databases">
        <authorList>
            <person name="Cohen D.B."/>
            <person name="Kent A.D."/>
        </authorList>
    </citation>
    <scope>NUCLEOTIDE SEQUENCE</scope>
</reference>
<feature type="compositionally biased region" description="Basic residues" evidence="1">
    <location>
        <begin position="310"/>
        <end position="319"/>
    </location>
</feature>
<feature type="region of interest" description="Disordered" evidence="1">
    <location>
        <begin position="292"/>
        <end position="325"/>
    </location>
</feature>
<organism evidence="4">
    <name type="scientific">Fagus sylvatica</name>
    <name type="common">Beechnut</name>
    <dbReference type="NCBI Taxonomy" id="28930"/>
    <lineage>
        <taxon>Eukaryota</taxon>
        <taxon>Viridiplantae</taxon>
        <taxon>Streptophyta</taxon>
        <taxon>Embryophyta</taxon>
        <taxon>Tracheophyta</taxon>
        <taxon>Spermatophyta</taxon>
        <taxon>Magnoliopsida</taxon>
        <taxon>eudicotyledons</taxon>
        <taxon>Gunneridae</taxon>
        <taxon>Pentapetalae</taxon>
        <taxon>rosids</taxon>
        <taxon>fabids</taxon>
        <taxon>Fagales</taxon>
        <taxon>Fagaceae</taxon>
        <taxon>Fagus</taxon>
    </lineage>
</organism>
<dbReference type="EMBL" id="OIVN01000883">
    <property type="protein sequence ID" value="SPC86875.1"/>
    <property type="molecule type" value="Genomic_DNA"/>
</dbReference>
<dbReference type="InterPro" id="IPR043502">
    <property type="entry name" value="DNA/RNA_pol_sf"/>
</dbReference>
<protein>
    <recommendedName>
        <fullName evidence="5">Reverse transcriptase Ty1/copia-type domain-containing protein</fullName>
    </recommendedName>
</protein>
<dbReference type="PANTHER" id="PTHR11439">
    <property type="entry name" value="GAG-POL-RELATED RETROTRANSPOSON"/>
    <property type="match status" value="1"/>
</dbReference>
<dbReference type="AlphaFoldDB" id="A0A2N9FIE9"/>
<proteinExistence type="predicted"/>